<dbReference type="PANTHER" id="PTHR42830:SF2">
    <property type="entry name" value="OSMC_OHR FAMILY PROTEIN"/>
    <property type="match status" value="1"/>
</dbReference>
<accession>L0WH80</accession>
<dbReference type="InterPro" id="IPR052707">
    <property type="entry name" value="OsmC_Ohr_Peroxiredoxin"/>
</dbReference>
<name>L0WH80_9GAMM</name>
<organism evidence="1 2">
    <name type="scientific">Alcanivorax hongdengensis A-11-3</name>
    <dbReference type="NCBI Taxonomy" id="1177179"/>
    <lineage>
        <taxon>Bacteria</taxon>
        <taxon>Pseudomonadati</taxon>
        <taxon>Pseudomonadota</taxon>
        <taxon>Gammaproteobacteria</taxon>
        <taxon>Oceanospirillales</taxon>
        <taxon>Alcanivoracaceae</taxon>
        <taxon>Alcanivorax</taxon>
    </lineage>
</organism>
<keyword evidence="2" id="KW-1185">Reference proteome</keyword>
<dbReference type="InterPro" id="IPR003718">
    <property type="entry name" value="OsmC/Ohr_fam"/>
</dbReference>
<dbReference type="InterPro" id="IPR036102">
    <property type="entry name" value="OsmC/Ohrsf"/>
</dbReference>
<proteinExistence type="predicted"/>
<dbReference type="PATRIC" id="fig|1177179.3.peg.785"/>
<dbReference type="STRING" id="1177179.A11A3_03934"/>
<protein>
    <submittedName>
        <fullName evidence="1">Redox protein</fullName>
    </submittedName>
</protein>
<evidence type="ECO:0000313" key="1">
    <source>
        <dbReference type="EMBL" id="EKF75477.1"/>
    </source>
</evidence>
<evidence type="ECO:0000313" key="2">
    <source>
        <dbReference type="Proteomes" id="UP000010164"/>
    </source>
</evidence>
<dbReference type="Proteomes" id="UP000010164">
    <property type="component" value="Unassembled WGS sequence"/>
</dbReference>
<comment type="caution">
    <text evidence="1">The sequence shown here is derived from an EMBL/GenBank/DDBJ whole genome shotgun (WGS) entry which is preliminary data.</text>
</comment>
<dbReference type="EMBL" id="AMRJ01000003">
    <property type="protein sequence ID" value="EKF75477.1"/>
    <property type="molecule type" value="Genomic_DNA"/>
</dbReference>
<dbReference type="Pfam" id="PF02566">
    <property type="entry name" value="OsmC"/>
    <property type="match status" value="1"/>
</dbReference>
<reference evidence="1 2" key="1">
    <citation type="journal article" date="2012" name="J. Bacteriol.">
        <title>Genome Sequence of the Alkane-Degrading Bacterium Alcanivorax hongdengensis Type Strain A-11-3.</title>
        <authorList>
            <person name="Lai Q."/>
            <person name="Shao Z."/>
        </authorList>
    </citation>
    <scope>NUCLEOTIDE SEQUENCE [LARGE SCALE GENOMIC DNA]</scope>
    <source>
        <strain evidence="1 2">A-11-3</strain>
    </source>
</reference>
<dbReference type="InterPro" id="IPR015946">
    <property type="entry name" value="KH_dom-like_a/b"/>
</dbReference>
<dbReference type="eggNOG" id="COG1764">
    <property type="taxonomic scope" value="Bacteria"/>
</dbReference>
<dbReference type="Gene3D" id="3.30.300.20">
    <property type="match status" value="1"/>
</dbReference>
<dbReference type="PANTHER" id="PTHR42830">
    <property type="entry name" value="OSMOTICALLY INDUCIBLE FAMILY PROTEIN"/>
    <property type="match status" value="1"/>
</dbReference>
<gene>
    <name evidence="1" type="ORF">A11A3_03934</name>
</gene>
<dbReference type="AlphaFoldDB" id="L0WH80"/>
<sequence>MPQHSMHLSWTAHGDQGHYLWHLPDGNEVRVVDGHNGHQEFMEPEEAFLAAIASCHLLSFLTESAREGLSVASYDDDPLAVLGQNDQARIFVKQVTLQPLVTFNGKQPDAGTIQALHQRAHEKCFIAQSVKSEVIIEPRG</sequence>
<dbReference type="SUPFAM" id="SSF82784">
    <property type="entry name" value="OsmC-like"/>
    <property type="match status" value="1"/>
</dbReference>
<dbReference type="RefSeq" id="WP_008927973.1">
    <property type="nucleotide sequence ID" value="NZ_AMRJ01000003.1"/>
</dbReference>